<dbReference type="InterPro" id="IPR013087">
    <property type="entry name" value="Znf_C2H2_type"/>
</dbReference>
<accession>A0ABN8IHQ3</accession>
<protein>
    <recommendedName>
        <fullName evidence="2">C2H2-type domain-containing protein</fullName>
    </recommendedName>
</protein>
<feature type="region of interest" description="Disordered" evidence="1">
    <location>
        <begin position="267"/>
        <end position="363"/>
    </location>
</feature>
<evidence type="ECO:0000313" key="3">
    <source>
        <dbReference type="EMBL" id="CAH2051890.1"/>
    </source>
</evidence>
<evidence type="ECO:0000313" key="4">
    <source>
        <dbReference type="Proteomes" id="UP000837857"/>
    </source>
</evidence>
<feature type="compositionally biased region" description="Basic and acidic residues" evidence="1">
    <location>
        <begin position="303"/>
        <end position="314"/>
    </location>
</feature>
<feature type="compositionally biased region" description="Basic and acidic residues" evidence="1">
    <location>
        <begin position="84"/>
        <end position="96"/>
    </location>
</feature>
<dbReference type="Gene3D" id="3.30.160.60">
    <property type="entry name" value="Classic Zinc Finger"/>
    <property type="match status" value="1"/>
</dbReference>
<evidence type="ECO:0000256" key="1">
    <source>
        <dbReference type="SAM" id="MobiDB-lite"/>
    </source>
</evidence>
<feature type="compositionally biased region" description="Acidic residues" evidence="1">
    <location>
        <begin position="327"/>
        <end position="350"/>
    </location>
</feature>
<feature type="region of interest" description="Disordered" evidence="1">
    <location>
        <begin position="1"/>
        <end position="129"/>
    </location>
</feature>
<sequence>MSISTATDDRTEGDDDTSQGSQPKDDSSDSENDNEPQSQNGGSPSPEVHEITSDEEDCVVTNDDDSSSSSTDSNDSSEESQQSSKDRDEEKKKDVENLENGGDESDIEEVSAEDPLNQAQKTKPIVISDTKSLANLTKQSKSSEGDQNKEPTVVIIDTNSILSGKSVSTPVQNKTTTSSFDAHNLCQSIAARGTTITPVSSKTSTAAKNNLPPIPQPNILPSLTDDMFVVEAPSFIVPYVYEKPSVKPFREFVDKLGKQLDEVKLKEDQEKQQKDVEKKEKNKLDITEGKEEMEDDGDSADSTIKDVEEPVKVKKQEKKKRRRGNMDDDDSWDGESSSDSDEDAMSDDDTIVIKDKDDGEMKDPISIMTKDQGLERHLLGSHGLVTSSMQEAANKGKDAGRCPVCGRVYQWKLLNHVSRDHNMPLKPAHLSYKCTVCTATFGMYKQFENHVYSAHSVVAKRVMDKNKATGTPIKPDSDSLLKPLKISDEITIIPQPKSNVTITAKGK</sequence>
<feature type="compositionally biased region" description="Basic and acidic residues" evidence="1">
    <location>
        <begin position="267"/>
        <end position="290"/>
    </location>
</feature>
<feature type="compositionally biased region" description="Acidic residues" evidence="1">
    <location>
        <begin position="53"/>
        <end position="66"/>
    </location>
</feature>
<proteinExistence type="predicted"/>
<feature type="domain" description="C2H2-type" evidence="2">
    <location>
        <begin position="434"/>
        <end position="455"/>
    </location>
</feature>
<feature type="compositionally biased region" description="Low complexity" evidence="1">
    <location>
        <begin position="67"/>
        <end position="83"/>
    </location>
</feature>
<feature type="non-terminal residue" evidence="3">
    <location>
        <position position="507"/>
    </location>
</feature>
<dbReference type="SMART" id="SM00355">
    <property type="entry name" value="ZnF_C2H2"/>
    <property type="match status" value="2"/>
</dbReference>
<dbReference type="Proteomes" id="UP000837857">
    <property type="component" value="Chromosome 20"/>
</dbReference>
<dbReference type="EMBL" id="OW152832">
    <property type="protein sequence ID" value="CAH2051890.1"/>
    <property type="molecule type" value="Genomic_DNA"/>
</dbReference>
<feature type="compositionally biased region" description="Basic and acidic residues" evidence="1">
    <location>
        <begin position="351"/>
        <end position="363"/>
    </location>
</feature>
<organism evidence="3 4">
    <name type="scientific">Iphiclides podalirius</name>
    <name type="common">scarce swallowtail</name>
    <dbReference type="NCBI Taxonomy" id="110791"/>
    <lineage>
        <taxon>Eukaryota</taxon>
        <taxon>Metazoa</taxon>
        <taxon>Ecdysozoa</taxon>
        <taxon>Arthropoda</taxon>
        <taxon>Hexapoda</taxon>
        <taxon>Insecta</taxon>
        <taxon>Pterygota</taxon>
        <taxon>Neoptera</taxon>
        <taxon>Endopterygota</taxon>
        <taxon>Lepidoptera</taxon>
        <taxon>Glossata</taxon>
        <taxon>Ditrysia</taxon>
        <taxon>Papilionoidea</taxon>
        <taxon>Papilionidae</taxon>
        <taxon>Papilioninae</taxon>
        <taxon>Iphiclides</taxon>
    </lineage>
</organism>
<keyword evidence="4" id="KW-1185">Reference proteome</keyword>
<name>A0ABN8IHQ3_9NEOP</name>
<dbReference type="PROSITE" id="PS00028">
    <property type="entry name" value="ZINC_FINGER_C2H2_1"/>
    <property type="match status" value="1"/>
</dbReference>
<evidence type="ECO:0000259" key="2">
    <source>
        <dbReference type="PROSITE" id="PS00028"/>
    </source>
</evidence>
<reference evidence="3" key="1">
    <citation type="submission" date="2022-03" db="EMBL/GenBank/DDBJ databases">
        <authorList>
            <person name="Martin H S."/>
        </authorList>
    </citation>
    <scope>NUCLEOTIDE SEQUENCE</scope>
</reference>
<feature type="compositionally biased region" description="Acidic residues" evidence="1">
    <location>
        <begin position="101"/>
        <end position="112"/>
    </location>
</feature>
<gene>
    <name evidence="3" type="ORF">IPOD504_LOCUS7988</name>
</gene>